<evidence type="ECO:0000313" key="2">
    <source>
        <dbReference type="EMBL" id="SEH93707.1"/>
    </source>
</evidence>
<name>A0A1H6LXX5_9GAMM</name>
<proteinExistence type="predicted"/>
<evidence type="ECO:0000313" key="3">
    <source>
        <dbReference type="Proteomes" id="UP000198988"/>
    </source>
</evidence>
<sequence length="43" mass="5215">MAIKVLYITSYPTVYITLFFIRYCSLKSLDRIQPNLHIIFYKK</sequence>
<organism evidence="2 3">
    <name type="scientific">Bathymodiolus azoricus thioautotrophic gill symbiont</name>
    <dbReference type="NCBI Taxonomy" id="235205"/>
    <lineage>
        <taxon>Bacteria</taxon>
        <taxon>Pseudomonadati</taxon>
        <taxon>Pseudomonadota</taxon>
        <taxon>Gammaproteobacteria</taxon>
        <taxon>sulfur-oxidizing symbionts</taxon>
    </lineage>
</organism>
<keyword evidence="1" id="KW-0472">Membrane</keyword>
<protein>
    <submittedName>
        <fullName evidence="2">Uncharacterized protein</fullName>
    </submittedName>
</protein>
<feature type="transmembrane region" description="Helical" evidence="1">
    <location>
        <begin position="6"/>
        <end position="24"/>
    </location>
</feature>
<reference evidence="3" key="1">
    <citation type="submission" date="2016-06" db="EMBL/GenBank/DDBJ databases">
        <authorList>
            <person name="Petersen J."/>
            <person name="Sayavedra L."/>
        </authorList>
    </citation>
    <scope>NUCLEOTIDE SEQUENCE [LARGE SCALE GENOMIC DNA]</scope>
    <source>
        <strain evidence="3">BazSymA</strain>
    </source>
</reference>
<evidence type="ECO:0000256" key="1">
    <source>
        <dbReference type="SAM" id="Phobius"/>
    </source>
</evidence>
<accession>A0A1H6LXX5</accession>
<dbReference type="EMBL" id="CDSC02000341">
    <property type="protein sequence ID" value="SEH93707.1"/>
    <property type="molecule type" value="Genomic_DNA"/>
</dbReference>
<dbReference type="Proteomes" id="UP000198988">
    <property type="component" value="Unassembled WGS sequence"/>
</dbReference>
<keyword evidence="1" id="KW-1133">Transmembrane helix</keyword>
<dbReference type="AlphaFoldDB" id="A0A1H6LXX5"/>
<gene>
    <name evidence="2" type="ORF">BAZSYMA_ACONTIG41858_1</name>
</gene>
<keyword evidence="1" id="KW-0812">Transmembrane</keyword>